<evidence type="ECO:0000256" key="15">
    <source>
        <dbReference type="ARBA" id="ARBA00049244"/>
    </source>
</evidence>
<dbReference type="SMART" id="SM00474">
    <property type="entry name" value="35EXOc"/>
    <property type="match status" value="1"/>
</dbReference>
<dbReference type="CDD" id="cd06139">
    <property type="entry name" value="DNA_polA_I_Ecoli_like_exo"/>
    <property type="match status" value="1"/>
</dbReference>
<name>A0ABW3I8G2_9PAST</name>
<keyword evidence="9 17" id="KW-0227">DNA damage</keyword>
<keyword evidence="8" id="KW-0540">Nuclease</keyword>
<dbReference type="Gene3D" id="1.10.150.20">
    <property type="entry name" value="5' to 3' exonuclease, C-terminal subdomain"/>
    <property type="match status" value="2"/>
</dbReference>
<dbReference type="SUPFAM" id="SSF88723">
    <property type="entry name" value="PIN domain-like"/>
    <property type="match status" value="1"/>
</dbReference>
<evidence type="ECO:0000256" key="2">
    <source>
        <dbReference type="ARBA" id="ARBA00011541"/>
    </source>
</evidence>
<dbReference type="Pfam" id="PF01367">
    <property type="entry name" value="5_3_exonuc"/>
    <property type="match status" value="1"/>
</dbReference>
<comment type="function">
    <text evidence="17">In addition to polymerase activity, this DNA polymerase exhibits 3'-5' and 5'-3' exonuclease activity.</text>
</comment>
<dbReference type="SMART" id="SM00475">
    <property type="entry name" value="53EXOc"/>
    <property type="match status" value="1"/>
</dbReference>
<dbReference type="Gene3D" id="3.40.50.1010">
    <property type="entry name" value="5'-nuclease"/>
    <property type="match status" value="1"/>
</dbReference>
<dbReference type="Gene3D" id="3.30.420.10">
    <property type="entry name" value="Ribonuclease H-like superfamily/Ribonuclease H"/>
    <property type="match status" value="1"/>
</dbReference>
<feature type="domain" description="5'-3' exonuclease" evidence="19">
    <location>
        <begin position="7"/>
        <end position="268"/>
    </location>
</feature>
<keyword evidence="11 17" id="KW-0269">Exonuclease</keyword>
<dbReference type="CDD" id="cd09898">
    <property type="entry name" value="H3TH_53EXO"/>
    <property type="match status" value="1"/>
</dbReference>
<evidence type="ECO:0000256" key="10">
    <source>
        <dbReference type="ARBA" id="ARBA00022801"/>
    </source>
</evidence>
<accession>A0ABW3I8G2</accession>
<evidence type="ECO:0000259" key="18">
    <source>
        <dbReference type="SMART" id="SM00474"/>
    </source>
</evidence>
<dbReference type="SMART" id="SM00479">
    <property type="entry name" value="EXOIII"/>
    <property type="match status" value="1"/>
</dbReference>
<dbReference type="InterPro" id="IPR012337">
    <property type="entry name" value="RNaseH-like_sf"/>
</dbReference>
<evidence type="ECO:0000256" key="4">
    <source>
        <dbReference type="ARBA" id="ARBA00020311"/>
    </source>
</evidence>
<dbReference type="CDD" id="cd08637">
    <property type="entry name" value="DNA_pol_A_pol_I_C"/>
    <property type="match status" value="1"/>
</dbReference>
<evidence type="ECO:0000256" key="6">
    <source>
        <dbReference type="ARBA" id="ARBA00022695"/>
    </source>
</evidence>
<dbReference type="SMART" id="SM00279">
    <property type="entry name" value="HhH2"/>
    <property type="match status" value="1"/>
</dbReference>
<keyword evidence="13 17" id="KW-0238">DNA-binding</keyword>
<evidence type="ECO:0000313" key="23">
    <source>
        <dbReference type="Proteomes" id="UP001596996"/>
    </source>
</evidence>
<evidence type="ECO:0000256" key="1">
    <source>
        <dbReference type="ARBA" id="ARBA00007705"/>
    </source>
</evidence>
<evidence type="ECO:0000256" key="14">
    <source>
        <dbReference type="ARBA" id="ARBA00023204"/>
    </source>
</evidence>
<dbReference type="InterPro" id="IPR002562">
    <property type="entry name" value="3'-5'_exonuclease_dom"/>
</dbReference>
<protein>
    <recommendedName>
        <fullName evidence="4 16">DNA polymerase I</fullName>
        <ecNumber evidence="3 16">2.7.7.7</ecNumber>
    </recommendedName>
</protein>
<evidence type="ECO:0000259" key="20">
    <source>
        <dbReference type="SMART" id="SM00479"/>
    </source>
</evidence>
<dbReference type="InterPro" id="IPR019760">
    <property type="entry name" value="DNA-dir_DNA_pol_A_CS"/>
</dbReference>
<keyword evidence="7 17" id="KW-0235">DNA replication</keyword>
<evidence type="ECO:0000256" key="12">
    <source>
        <dbReference type="ARBA" id="ARBA00022932"/>
    </source>
</evidence>
<dbReference type="Proteomes" id="UP001596996">
    <property type="component" value="Unassembled WGS sequence"/>
</dbReference>
<dbReference type="GO" id="GO:0003887">
    <property type="term" value="F:DNA-directed DNA polymerase activity"/>
    <property type="evidence" value="ECO:0007669"/>
    <property type="project" value="UniProtKB-EC"/>
</dbReference>
<dbReference type="CDD" id="cd09859">
    <property type="entry name" value="PIN_53EXO"/>
    <property type="match status" value="1"/>
</dbReference>
<keyword evidence="10 17" id="KW-0378">Hydrolase</keyword>
<reference evidence="23" key="1">
    <citation type="journal article" date="2019" name="Int. J. Syst. Evol. Microbiol.">
        <title>The Global Catalogue of Microorganisms (GCM) 10K type strain sequencing project: providing services to taxonomists for standard genome sequencing and annotation.</title>
        <authorList>
            <consortium name="The Broad Institute Genomics Platform"/>
            <consortium name="The Broad Institute Genome Sequencing Center for Infectious Disease"/>
            <person name="Wu L."/>
            <person name="Ma J."/>
        </authorList>
    </citation>
    <scope>NUCLEOTIDE SEQUENCE [LARGE SCALE GENOMIC DNA]</scope>
    <source>
        <strain evidence="23">CCUG 61707</strain>
    </source>
</reference>
<dbReference type="Pfam" id="PF01612">
    <property type="entry name" value="DNA_pol_A_exo1"/>
    <property type="match status" value="1"/>
</dbReference>
<evidence type="ECO:0000259" key="19">
    <source>
        <dbReference type="SMART" id="SM00475"/>
    </source>
</evidence>
<evidence type="ECO:0000256" key="5">
    <source>
        <dbReference type="ARBA" id="ARBA00022679"/>
    </source>
</evidence>
<evidence type="ECO:0000256" key="3">
    <source>
        <dbReference type="ARBA" id="ARBA00012417"/>
    </source>
</evidence>
<organism evidence="22 23">
    <name type="scientific">Seminibacterium arietis</name>
    <dbReference type="NCBI Taxonomy" id="1173502"/>
    <lineage>
        <taxon>Bacteria</taxon>
        <taxon>Pseudomonadati</taxon>
        <taxon>Pseudomonadota</taxon>
        <taxon>Gammaproteobacteria</taxon>
        <taxon>Pasteurellales</taxon>
        <taxon>Pasteurellaceae</taxon>
        <taxon>Seminibacterium</taxon>
    </lineage>
</organism>
<sequence length="947" mass="105638">MAQIAQNPLVLVDGSSYLYRAYHAFPPLTNSLGEPTGAMYGVLNMLKSLIAKVQPSHLAVVFDAKGKTFRDEIFEQYKSHRPPMADELRSQIQPLHDIIRALGIPLLVVDGVEADDVIGTLAVQASDSGKKVLISTGDKDMAQLVNDNIMLINTMNNTLLDRAGVIEKYGIPPELIIDYLALMGDSSDNIPGVAGVGEKTALALLKGIGSMTEIYRNLDKVANLSIRGAKTLGEKLKNGKSDADLSYLLATIKTDVVLDIQAEQLILAESDQQKLEEYFSRYEFKRWLADFNSKSAVKSISKIEKQNYQTSTTIMPPEPLQNKIKIDRSLYETVNTQAQLENWIKKIQNAAFVAVDTETTSLDAMTAELVGISFAIENGEACYIPIAHKSKIDSQADLFSETMITANSVKLDINQIDKTSCLAQLKPILENKKIKKVGQNIKYDLTILANNDVELQGVTFDTMLESYVLNSTGRHNMDELAKRYLGYETISFEQLAGKGKNQLTFDQIDIEQATEYAAEDADVTMKLHQQLWDELQKIPKLLKLFNEIELPLMEVLSQMERNGVLIDSKALLAQSNEIAEKLSVIEQQVFEQCGETFNLASTKQLQEILFNKLGLPVIAKTPRGVPSTNEEVLDELASMGHIVPKLLIEHRGLSKLKSTYTDKLPQMVNPNTGRVHTSYHQAVTATGRLSSSDPNLQNIPIRNDEGRRIRRAFIPSEGFKIVAADYSQIELRIMAHLSQDKGLISAFKDGKDIHRSTAAEIFGLPLDQVTTEQRRSAKAINFGLIYGMSAFGLAKQLGISRANAQKYIDLYFQRYPMVQTFMTNIREKAKLQGYVETLFGRRLYLPDIHSSNAMRRKGAERVAINAPMQGTAADIIKLAMITIAQEIKNDSNIRMLMQVHDELVFEVRSEKVEEYCSRIKTLMENATQLIVPLIVDVGVGINWDEAH</sequence>
<dbReference type="SMART" id="SM00482">
    <property type="entry name" value="POLAc"/>
    <property type="match status" value="1"/>
</dbReference>
<comment type="similarity">
    <text evidence="1 17">Belongs to the DNA polymerase type-A family.</text>
</comment>
<evidence type="ECO:0000256" key="16">
    <source>
        <dbReference type="NCBIfam" id="TIGR00593"/>
    </source>
</evidence>
<dbReference type="InterPro" id="IPR029060">
    <property type="entry name" value="PIN-like_dom_sf"/>
</dbReference>
<evidence type="ECO:0000256" key="7">
    <source>
        <dbReference type="ARBA" id="ARBA00022705"/>
    </source>
</evidence>
<dbReference type="InterPro" id="IPR013520">
    <property type="entry name" value="Ribonucl_H"/>
</dbReference>
<dbReference type="InterPro" id="IPR008918">
    <property type="entry name" value="HhH2"/>
</dbReference>
<dbReference type="EMBL" id="JBHTJN010000009">
    <property type="protein sequence ID" value="MFD0966235.1"/>
    <property type="molecule type" value="Genomic_DNA"/>
</dbReference>
<gene>
    <name evidence="17 22" type="primary">polA</name>
    <name evidence="22" type="ORF">ACFQ02_05125</name>
</gene>
<dbReference type="EC" id="2.7.7.7" evidence="3 16"/>
<dbReference type="InterPro" id="IPR020045">
    <property type="entry name" value="DNA_polI_H3TH"/>
</dbReference>
<comment type="caution">
    <text evidence="22">The sequence shown here is derived from an EMBL/GenBank/DDBJ whole genome shotgun (WGS) entry which is preliminary data.</text>
</comment>
<evidence type="ECO:0000256" key="9">
    <source>
        <dbReference type="ARBA" id="ARBA00022763"/>
    </source>
</evidence>
<dbReference type="InterPro" id="IPR036397">
    <property type="entry name" value="RNaseH_sf"/>
</dbReference>
<dbReference type="InterPro" id="IPR018320">
    <property type="entry name" value="DNA_polymerase_1"/>
</dbReference>
<dbReference type="InterPro" id="IPR020046">
    <property type="entry name" value="5-3_exonucl_a-hlix_arch_N"/>
</dbReference>
<evidence type="ECO:0000256" key="8">
    <source>
        <dbReference type="ARBA" id="ARBA00022722"/>
    </source>
</evidence>
<dbReference type="InterPro" id="IPR001098">
    <property type="entry name" value="DNA-dir_DNA_pol_A_palm_dom"/>
</dbReference>
<dbReference type="SUPFAM" id="SSF47807">
    <property type="entry name" value="5' to 3' exonuclease, C-terminal subdomain"/>
    <property type="match status" value="1"/>
</dbReference>
<feature type="domain" description="3'-5' exonuclease" evidence="18">
    <location>
        <begin position="331"/>
        <end position="536"/>
    </location>
</feature>
<dbReference type="InterPro" id="IPR002421">
    <property type="entry name" value="5-3_exonuclease"/>
</dbReference>
<dbReference type="PANTHER" id="PTHR10133:SF27">
    <property type="entry name" value="DNA POLYMERASE NU"/>
    <property type="match status" value="1"/>
</dbReference>
<dbReference type="InterPro" id="IPR036279">
    <property type="entry name" value="5-3_exonuclease_C_sf"/>
</dbReference>
<evidence type="ECO:0000256" key="13">
    <source>
        <dbReference type="ARBA" id="ARBA00023125"/>
    </source>
</evidence>
<dbReference type="Gene3D" id="1.20.1060.10">
    <property type="entry name" value="Taq DNA Polymerase, Chain T, domain 4"/>
    <property type="match status" value="1"/>
</dbReference>
<keyword evidence="6 17" id="KW-0548">Nucleotidyltransferase</keyword>
<feature type="domain" description="DNA-directed DNA polymerase family A palm" evidence="21">
    <location>
        <begin position="706"/>
        <end position="911"/>
    </location>
</feature>
<dbReference type="PRINTS" id="PR00868">
    <property type="entry name" value="DNAPOLI"/>
</dbReference>
<dbReference type="InterPro" id="IPR043502">
    <property type="entry name" value="DNA/RNA_pol_sf"/>
</dbReference>
<evidence type="ECO:0000313" key="22">
    <source>
        <dbReference type="EMBL" id="MFD0966235.1"/>
    </source>
</evidence>
<keyword evidence="14 17" id="KW-0234">DNA repair</keyword>
<evidence type="ECO:0000256" key="17">
    <source>
        <dbReference type="RuleBase" id="RU004460"/>
    </source>
</evidence>
<feature type="domain" description="Exonuclease" evidence="20">
    <location>
        <begin position="351"/>
        <end position="537"/>
    </location>
</feature>
<dbReference type="Gene3D" id="3.30.70.370">
    <property type="match status" value="1"/>
</dbReference>
<dbReference type="Pfam" id="PF02739">
    <property type="entry name" value="5_3_exonuc_N"/>
    <property type="match status" value="1"/>
</dbReference>
<evidence type="ECO:0000259" key="21">
    <source>
        <dbReference type="SMART" id="SM00482"/>
    </source>
</evidence>
<dbReference type="RefSeq" id="WP_380820125.1">
    <property type="nucleotide sequence ID" value="NZ_JBHTJN010000009.1"/>
</dbReference>
<dbReference type="InterPro" id="IPR002298">
    <property type="entry name" value="DNA_polymerase_A"/>
</dbReference>
<dbReference type="SUPFAM" id="SSF56672">
    <property type="entry name" value="DNA/RNA polymerases"/>
    <property type="match status" value="1"/>
</dbReference>
<dbReference type="NCBIfam" id="NF004397">
    <property type="entry name" value="PRK05755.1"/>
    <property type="match status" value="1"/>
</dbReference>
<keyword evidence="23" id="KW-1185">Reference proteome</keyword>
<evidence type="ECO:0000256" key="11">
    <source>
        <dbReference type="ARBA" id="ARBA00022839"/>
    </source>
</evidence>
<dbReference type="Pfam" id="PF00476">
    <property type="entry name" value="DNA_pol_A"/>
    <property type="match status" value="1"/>
</dbReference>
<comment type="catalytic activity">
    <reaction evidence="15 17">
        <text>DNA(n) + a 2'-deoxyribonucleoside 5'-triphosphate = DNA(n+1) + diphosphate</text>
        <dbReference type="Rhea" id="RHEA:22508"/>
        <dbReference type="Rhea" id="RHEA-COMP:17339"/>
        <dbReference type="Rhea" id="RHEA-COMP:17340"/>
        <dbReference type="ChEBI" id="CHEBI:33019"/>
        <dbReference type="ChEBI" id="CHEBI:61560"/>
        <dbReference type="ChEBI" id="CHEBI:173112"/>
        <dbReference type="EC" id="2.7.7.7"/>
    </reaction>
</comment>
<dbReference type="PROSITE" id="PS00447">
    <property type="entry name" value="DNA_POLYMERASE_A"/>
    <property type="match status" value="1"/>
</dbReference>
<dbReference type="SUPFAM" id="SSF53098">
    <property type="entry name" value="Ribonuclease H-like"/>
    <property type="match status" value="1"/>
</dbReference>
<keyword evidence="5 17" id="KW-0808">Transferase</keyword>
<keyword evidence="12 17" id="KW-0239">DNA-directed DNA polymerase</keyword>
<dbReference type="PANTHER" id="PTHR10133">
    <property type="entry name" value="DNA POLYMERASE I"/>
    <property type="match status" value="1"/>
</dbReference>
<comment type="subunit">
    <text evidence="2">Single-chain monomer with multiple functions.</text>
</comment>
<proteinExistence type="inferred from homology"/>
<dbReference type="NCBIfam" id="TIGR00593">
    <property type="entry name" value="pola"/>
    <property type="match status" value="1"/>
</dbReference>